<feature type="transmembrane region" description="Helical" evidence="6">
    <location>
        <begin position="221"/>
        <end position="241"/>
    </location>
</feature>
<dbReference type="PANTHER" id="PTHR30213">
    <property type="entry name" value="INNER MEMBRANE PROTEIN YHJD"/>
    <property type="match status" value="1"/>
</dbReference>
<sequence>MSETQNFKIQHLPRLLVAAGKSWFDGAPFQRSAIVAYYAVLSLPALVIIILKVVGSFWGEDIVQGELLSEISRAIGPDAADAIRTMIANQSGAKTSVFATVIGIGTLLYGSTGVFFQLQSALDTIWEQEPSYKNDVVATLMSRVKSFGFILILGFLLLTSFILTSLLSTFSKQLNRFLPDNLFDYVFVVDFLVSVGFIYILFATMFKYLPSAKISWPSVRVGAALTTLFFLIGKYLLALYFNTMEPGSTYGAAGSIILIMLWVSYSSLILLYGAHFTKAYADDYVSGDYITGKD</sequence>
<evidence type="ECO:0000256" key="3">
    <source>
        <dbReference type="ARBA" id="ARBA00022692"/>
    </source>
</evidence>
<accession>A0ABP8CUM0</accession>
<name>A0ABP8CUM0_9FLAO</name>
<feature type="transmembrane region" description="Helical" evidence="6">
    <location>
        <begin position="253"/>
        <end position="274"/>
    </location>
</feature>
<evidence type="ECO:0000256" key="1">
    <source>
        <dbReference type="ARBA" id="ARBA00004651"/>
    </source>
</evidence>
<evidence type="ECO:0000256" key="2">
    <source>
        <dbReference type="ARBA" id="ARBA00022475"/>
    </source>
</evidence>
<comment type="caution">
    <text evidence="7">The sequence shown here is derived from an EMBL/GenBank/DDBJ whole genome shotgun (WGS) entry which is preliminary data.</text>
</comment>
<proteinExistence type="predicted"/>
<feature type="transmembrane region" description="Helical" evidence="6">
    <location>
        <begin position="96"/>
        <end position="116"/>
    </location>
</feature>
<evidence type="ECO:0000256" key="5">
    <source>
        <dbReference type="ARBA" id="ARBA00023136"/>
    </source>
</evidence>
<feature type="transmembrane region" description="Helical" evidence="6">
    <location>
        <begin position="147"/>
        <end position="167"/>
    </location>
</feature>
<keyword evidence="5 6" id="KW-0472">Membrane</keyword>
<gene>
    <name evidence="7" type="ORF">GCM10022292_18350</name>
</gene>
<keyword evidence="2" id="KW-1003">Cell membrane</keyword>
<keyword evidence="3 6" id="KW-0812">Transmembrane</keyword>
<dbReference type="Pfam" id="PF03631">
    <property type="entry name" value="Virul_fac_BrkB"/>
    <property type="match status" value="1"/>
</dbReference>
<dbReference type="PANTHER" id="PTHR30213:SF1">
    <property type="entry name" value="INNER MEMBRANE PROTEIN YHJD"/>
    <property type="match status" value="1"/>
</dbReference>
<evidence type="ECO:0000313" key="8">
    <source>
        <dbReference type="Proteomes" id="UP001501682"/>
    </source>
</evidence>
<comment type="subcellular location">
    <subcellularLocation>
        <location evidence="1">Cell membrane</location>
        <topology evidence="1">Multi-pass membrane protein</topology>
    </subcellularLocation>
</comment>
<evidence type="ECO:0000256" key="6">
    <source>
        <dbReference type="SAM" id="Phobius"/>
    </source>
</evidence>
<dbReference type="PIRSF" id="PIRSF035875">
    <property type="entry name" value="RNase_BN"/>
    <property type="match status" value="1"/>
</dbReference>
<dbReference type="EMBL" id="BAABCB010000018">
    <property type="protein sequence ID" value="GAA4243502.1"/>
    <property type="molecule type" value="Genomic_DNA"/>
</dbReference>
<protein>
    <submittedName>
        <fullName evidence="7">Uncharacterized protein</fullName>
    </submittedName>
</protein>
<evidence type="ECO:0000313" key="7">
    <source>
        <dbReference type="EMBL" id="GAA4243502.1"/>
    </source>
</evidence>
<feature type="transmembrane region" description="Helical" evidence="6">
    <location>
        <begin position="35"/>
        <end position="58"/>
    </location>
</feature>
<feature type="transmembrane region" description="Helical" evidence="6">
    <location>
        <begin position="187"/>
        <end position="209"/>
    </location>
</feature>
<keyword evidence="4 6" id="KW-1133">Transmembrane helix</keyword>
<keyword evidence="8" id="KW-1185">Reference proteome</keyword>
<dbReference type="Proteomes" id="UP001501682">
    <property type="component" value="Unassembled WGS sequence"/>
</dbReference>
<reference evidence="8" key="1">
    <citation type="journal article" date="2019" name="Int. J. Syst. Evol. Microbiol.">
        <title>The Global Catalogue of Microorganisms (GCM) 10K type strain sequencing project: providing services to taxonomists for standard genome sequencing and annotation.</title>
        <authorList>
            <consortium name="The Broad Institute Genomics Platform"/>
            <consortium name="The Broad Institute Genome Sequencing Center for Infectious Disease"/>
            <person name="Wu L."/>
            <person name="Ma J."/>
        </authorList>
    </citation>
    <scope>NUCLEOTIDE SEQUENCE [LARGE SCALE GENOMIC DNA]</scope>
    <source>
        <strain evidence="8">JCM 17633</strain>
    </source>
</reference>
<dbReference type="InterPro" id="IPR017039">
    <property type="entry name" value="Virul_fac_BrkB"/>
</dbReference>
<evidence type="ECO:0000256" key="4">
    <source>
        <dbReference type="ARBA" id="ARBA00022989"/>
    </source>
</evidence>
<dbReference type="RefSeq" id="WP_344714142.1">
    <property type="nucleotide sequence ID" value="NZ_BAABCB010000018.1"/>
</dbReference>
<organism evidence="7 8">
    <name type="scientific">Winogradskyella damuponensis</name>
    <dbReference type="NCBI Taxonomy" id="943939"/>
    <lineage>
        <taxon>Bacteria</taxon>
        <taxon>Pseudomonadati</taxon>
        <taxon>Bacteroidota</taxon>
        <taxon>Flavobacteriia</taxon>
        <taxon>Flavobacteriales</taxon>
        <taxon>Flavobacteriaceae</taxon>
        <taxon>Winogradskyella</taxon>
    </lineage>
</organism>